<gene>
    <name evidence="11" type="ORF">STAS_05536</name>
</gene>
<keyword evidence="4 8" id="KW-0805">Transcription regulation</keyword>
<protein>
    <recommendedName>
        <fullName evidence="8">Auxin-responsive protein</fullName>
    </recommendedName>
</protein>
<keyword evidence="5 8" id="KW-0804">Transcription</keyword>
<reference evidence="12" key="1">
    <citation type="journal article" date="2019" name="Curr. Biol.">
        <title>Genome Sequence of Striga asiatica Provides Insight into the Evolution of Plant Parasitism.</title>
        <authorList>
            <person name="Yoshida S."/>
            <person name="Kim S."/>
            <person name="Wafula E.K."/>
            <person name="Tanskanen J."/>
            <person name="Kim Y.M."/>
            <person name="Honaas L."/>
            <person name="Yang Z."/>
            <person name="Spallek T."/>
            <person name="Conn C.E."/>
            <person name="Ichihashi Y."/>
            <person name="Cheong K."/>
            <person name="Cui S."/>
            <person name="Der J.P."/>
            <person name="Gundlach H."/>
            <person name="Jiao Y."/>
            <person name="Hori C."/>
            <person name="Ishida J.K."/>
            <person name="Kasahara H."/>
            <person name="Kiba T."/>
            <person name="Kim M.S."/>
            <person name="Koo N."/>
            <person name="Laohavisit A."/>
            <person name="Lee Y.H."/>
            <person name="Lumba S."/>
            <person name="McCourt P."/>
            <person name="Mortimer J.C."/>
            <person name="Mutuku J.M."/>
            <person name="Nomura T."/>
            <person name="Sasaki-Sekimoto Y."/>
            <person name="Seto Y."/>
            <person name="Wang Y."/>
            <person name="Wakatake T."/>
            <person name="Sakakibara H."/>
            <person name="Demura T."/>
            <person name="Yamaguchi S."/>
            <person name="Yoneyama K."/>
            <person name="Manabe R.I."/>
            <person name="Nelson D.C."/>
            <person name="Schulman A.H."/>
            <person name="Timko M.P."/>
            <person name="dePamphilis C.W."/>
            <person name="Choi D."/>
            <person name="Shirasu K."/>
        </authorList>
    </citation>
    <scope>NUCLEOTIDE SEQUENCE [LARGE SCALE GENOMIC DNA]</scope>
    <source>
        <strain evidence="12">cv. UVA1</strain>
    </source>
</reference>
<keyword evidence="6 8" id="KW-0539">Nucleus</keyword>
<keyword evidence="7 8" id="KW-0927">Auxin signaling pathway</keyword>
<evidence type="ECO:0000256" key="9">
    <source>
        <dbReference type="SAM" id="MobiDB-lite"/>
    </source>
</evidence>
<dbReference type="PROSITE" id="PS51745">
    <property type="entry name" value="PB1"/>
    <property type="match status" value="1"/>
</dbReference>
<dbReference type="PANTHER" id="PTHR31734">
    <property type="entry name" value="AUXIN-RESPONSIVE PROTEIN IAA17"/>
    <property type="match status" value="1"/>
</dbReference>
<evidence type="ECO:0000313" key="12">
    <source>
        <dbReference type="Proteomes" id="UP000325081"/>
    </source>
</evidence>
<feature type="region of interest" description="Disordered" evidence="9">
    <location>
        <begin position="172"/>
        <end position="194"/>
    </location>
</feature>
<keyword evidence="3 8" id="KW-0678">Repressor</keyword>
<sequence length="346" mass="37389">MQNKLAPSGGGVISGGLMSNLTREGRDMVISFEDSSSYPDELELGLGLSLGGGRVRAKRPPPPPACGGVAWDQYARILTAKDFPPAGSAKAPSSSSSSSSSSVTKANVNNNGSCGTKRTAESPSSPPGRSAISQVVGWPPVRNYRVNSLANQSKSPVAENFILAADKCKSKNSISDKANHDGTTNNNNVKENGPRKTSLFVKVNMDGIAIGRKLDLSAHSCYETLARALDDMFRPRATVVAKGSNVVEQVVVSGTRQPFRLLDSSSDFVLTYEDKEGDWMLVGDVPWEMFLNTVRRLRIMRTAEANGLGTQLQDPMEEPGSHQQLQYRVYVCIPSQSCILWNYEDK</sequence>
<evidence type="ECO:0000256" key="1">
    <source>
        <dbReference type="ARBA" id="ARBA00004123"/>
    </source>
</evidence>
<feature type="compositionally biased region" description="Polar residues" evidence="9">
    <location>
        <begin position="172"/>
        <end position="190"/>
    </location>
</feature>
<evidence type="ECO:0000256" key="4">
    <source>
        <dbReference type="ARBA" id="ARBA00023015"/>
    </source>
</evidence>
<dbReference type="AlphaFoldDB" id="A0A5A7PA95"/>
<feature type="region of interest" description="Disordered" evidence="9">
    <location>
        <begin position="85"/>
        <end position="134"/>
    </location>
</feature>
<comment type="similarity">
    <text evidence="2 8">Belongs to the Aux/IAA family.</text>
</comment>
<organism evidence="11 12">
    <name type="scientific">Striga asiatica</name>
    <name type="common">Asiatic witchweed</name>
    <name type="synonym">Buchnera asiatica</name>
    <dbReference type="NCBI Taxonomy" id="4170"/>
    <lineage>
        <taxon>Eukaryota</taxon>
        <taxon>Viridiplantae</taxon>
        <taxon>Streptophyta</taxon>
        <taxon>Embryophyta</taxon>
        <taxon>Tracheophyta</taxon>
        <taxon>Spermatophyta</taxon>
        <taxon>Magnoliopsida</taxon>
        <taxon>eudicotyledons</taxon>
        <taxon>Gunneridae</taxon>
        <taxon>Pentapetalae</taxon>
        <taxon>asterids</taxon>
        <taxon>lamiids</taxon>
        <taxon>Lamiales</taxon>
        <taxon>Orobanchaceae</taxon>
        <taxon>Buchnereae</taxon>
        <taxon>Striga</taxon>
    </lineage>
</organism>
<keyword evidence="12" id="KW-1185">Reference proteome</keyword>
<dbReference type="EMBL" id="BKCP01004224">
    <property type="protein sequence ID" value="GER29660.1"/>
    <property type="molecule type" value="Genomic_DNA"/>
</dbReference>
<dbReference type="Gene3D" id="3.10.20.90">
    <property type="entry name" value="Phosphatidylinositol 3-kinase Catalytic Subunit, Chain A, domain 1"/>
    <property type="match status" value="1"/>
</dbReference>
<evidence type="ECO:0000256" key="8">
    <source>
        <dbReference type="RuleBase" id="RU004549"/>
    </source>
</evidence>
<comment type="subcellular location">
    <subcellularLocation>
        <location evidence="1 8">Nucleus</location>
    </subcellularLocation>
</comment>
<evidence type="ECO:0000256" key="7">
    <source>
        <dbReference type="ARBA" id="ARBA00023294"/>
    </source>
</evidence>
<dbReference type="Pfam" id="PF02309">
    <property type="entry name" value="AUX_IAA"/>
    <property type="match status" value="1"/>
</dbReference>
<evidence type="ECO:0000259" key="10">
    <source>
        <dbReference type="PROSITE" id="PS51745"/>
    </source>
</evidence>
<dbReference type="InterPro" id="IPR053793">
    <property type="entry name" value="PB1-like"/>
</dbReference>
<comment type="function">
    <text evidence="8">Aux/IAA proteins are short-lived transcriptional factors that function as repressors of early auxin response genes at low auxin concentrations.</text>
</comment>
<evidence type="ECO:0000256" key="5">
    <source>
        <dbReference type="ARBA" id="ARBA00023163"/>
    </source>
</evidence>
<feature type="domain" description="PB1" evidence="10">
    <location>
        <begin position="198"/>
        <end position="304"/>
    </location>
</feature>
<evidence type="ECO:0000256" key="3">
    <source>
        <dbReference type="ARBA" id="ARBA00022491"/>
    </source>
</evidence>
<dbReference type="InterPro" id="IPR003311">
    <property type="entry name" value="AUX_IAA"/>
</dbReference>
<evidence type="ECO:0000313" key="11">
    <source>
        <dbReference type="EMBL" id="GER29660.1"/>
    </source>
</evidence>
<dbReference type="GO" id="GO:0005634">
    <property type="term" value="C:nucleus"/>
    <property type="evidence" value="ECO:0007669"/>
    <property type="project" value="UniProtKB-SubCell"/>
</dbReference>
<proteinExistence type="inferred from homology"/>
<comment type="subunit">
    <text evidence="8">Homodimers and heterodimers.</text>
</comment>
<dbReference type="GO" id="GO:0006355">
    <property type="term" value="P:regulation of DNA-templated transcription"/>
    <property type="evidence" value="ECO:0007669"/>
    <property type="project" value="InterPro"/>
</dbReference>
<dbReference type="GO" id="GO:0009734">
    <property type="term" value="P:auxin-activated signaling pathway"/>
    <property type="evidence" value="ECO:0007669"/>
    <property type="project" value="UniProtKB-UniRule"/>
</dbReference>
<dbReference type="Proteomes" id="UP000325081">
    <property type="component" value="Unassembled WGS sequence"/>
</dbReference>
<dbReference type="PANTHER" id="PTHR31734:SF261">
    <property type="entry name" value="AUXIN-RESPONSIVE PROTEIN IAA13"/>
    <property type="match status" value="1"/>
</dbReference>
<dbReference type="SUPFAM" id="SSF54277">
    <property type="entry name" value="CAD &amp; PB1 domains"/>
    <property type="match status" value="1"/>
</dbReference>
<evidence type="ECO:0000256" key="6">
    <source>
        <dbReference type="ARBA" id="ARBA00023242"/>
    </source>
</evidence>
<comment type="caution">
    <text evidence="11">The sequence shown here is derived from an EMBL/GenBank/DDBJ whole genome shotgun (WGS) entry which is preliminary data.</text>
</comment>
<dbReference type="OrthoDB" id="773336at2759"/>
<evidence type="ECO:0000256" key="2">
    <source>
        <dbReference type="ARBA" id="ARBA00006728"/>
    </source>
</evidence>
<dbReference type="InterPro" id="IPR033389">
    <property type="entry name" value="AUX/IAA_dom"/>
</dbReference>
<feature type="compositionally biased region" description="Polar residues" evidence="9">
    <location>
        <begin position="103"/>
        <end position="116"/>
    </location>
</feature>
<accession>A0A5A7PA95</accession>
<feature type="compositionally biased region" description="Low complexity" evidence="9">
    <location>
        <begin position="93"/>
        <end position="102"/>
    </location>
</feature>
<name>A0A5A7PA95_STRAF</name>